<evidence type="ECO:0000313" key="8">
    <source>
        <dbReference type="EMBL" id="TRY73739.1"/>
    </source>
</evidence>
<feature type="domain" description="BHLH" evidence="7">
    <location>
        <begin position="17"/>
        <end position="68"/>
    </location>
</feature>
<dbReference type="AlphaFoldDB" id="A0A553P7T9"/>
<dbReference type="GO" id="GO:0000981">
    <property type="term" value="F:DNA-binding transcription factor activity, RNA polymerase II-specific"/>
    <property type="evidence" value="ECO:0007669"/>
    <property type="project" value="TreeGrafter"/>
</dbReference>
<dbReference type="InterPro" id="IPR036638">
    <property type="entry name" value="HLH_DNA-bd_sf"/>
</dbReference>
<dbReference type="PROSITE" id="PS50888">
    <property type="entry name" value="BHLH"/>
    <property type="match status" value="1"/>
</dbReference>
<evidence type="ECO:0000256" key="5">
    <source>
        <dbReference type="ARBA" id="ARBA00023242"/>
    </source>
</evidence>
<evidence type="ECO:0000313" key="9">
    <source>
        <dbReference type="Proteomes" id="UP000318571"/>
    </source>
</evidence>
<evidence type="ECO:0000256" key="2">
    <source>
        <dbReference type="ARBA" id="ARBA00023015"/>
    </source>
</evidence>
<dbReference type="FunFam" id="4.10.280.10:FF:000036">
    <property type="entry name" value="Transcription factor AP-4"/>
    <property type="match status" value="1"/>
</dbReference>
<sequence>MMMDEDMDLPVDQERKIRREIANSNERRRMQSINAGFQSLRTLLPHHEGEKLSKAAILQQTAEYIYTLEQEKTRLLAQNCQLKRLLSLNQHHSEAEGSAPTTQPKRQKKMTATKTIPASATTSVTTSTTSTVAVSTTSTKLSEEPDQTLLTPSAKIVVPHAEAQEVVVTTTLPTPTATAPLPPTKDSIELNSENCRIILASEPAQVVAVKSERAPVEARVPPVTSTVSAGAPVPTTIMATVSHPSDQGAESQPGDVVVEVGTIETPGVGAVTTISSQPELSPSGRSYIVTSASKQNLDSIVEAIKHLEGDELFEEGQPIPQRNAVEFHTLSDLNGQSTSNQSIIILKNCNN</sequence>
<evidence type="ECO:0000256" key="6">
    <source>
        <dbReference type="SAM" id="MobiDB-lite"/>
    </source>
</evidence>
<dbReference type="OrthoDB" id="10029128at2759"/>
<keyword evidence="9" id="KW-1185">Reference proteome</keyword>
<dbReference type="InterPro" id="IPR052207">
    <property type="entry name" value="Max-like/E-box_TFs"/>
</dbReference>
<proteinExistence type="predicted"/>
<dbReference type="InterPro" id="IPR011598">
    <property type="entry name" value="bHLH_dom"/>
</dbReference>
<name>A0A553P7T9_TIGCA</name>
<keyword evidence="2" id="KW-0805">Transcription regulation</keyword>
<dbReference type="Proteomes" id="UP000318571">
    <property type="component" value="Chromosome 3"/>
</dbReference>
<dbReference type="STRING" id="6832.A0A553P7T9"/>
<comment type="subcellular location">
    <subcellularLocation>
        <location evidence="1">Nucleus</location>
    </subcellularLocation>
</comment>
<dbReference type="GO" id="GO:0046983">
    <property type="term" value="F:protein dimerization activity"/>
    <property type="evidence" value="ECO:0007669"/>
    <property type="project" value="InterPro"/>
</dbReference>
<evidence type="ECO:0000256" key="4">
    <source>
        <dbReference type="ARBA" id="ARBA00023163"/>
    </source>
</evidence>
<dbReference type="SMART" id="SM00353">
    <property type="entry name" value="HLH"/>
    <property type="match status" value="1"/>
</dbReference>
<organism evidence="8 9">
    <name type="scientific">Tigriopus californicus</name>
    <name type="common">Marine copepod</name>
    <dbReference type="NCBI Taxonomy" id="6832"/>
    <lineage>
        <taxon>Eukaryota</taxon>
        <taxon>Metazoa</taxon>
        <taxon>Ecdysozoa</taxon>
        <taxon>Arthropoda</taxon>
        <taxon>Crustacea</taxon>
        <taxon>Multicrustacea</taxon>
        <taxon>Hexanauplia</taxon>
        <taxon>Copepoda</taxon>
        <taxon>Harpacticoida</taxon>
        <taxon>Harpacticidae</taxon>
        <taxon>Tigriopus</taxon>
    </lineage>
</organism>
<dbReference type="Pfam" id="PF00010">
    <property type="entry name" value="HLH"/>
    <property type="match status" value="1"/>
</dbReference>
<feature type="region of interest" description="Disordered" evidence="6">
    <location>
        <begin position="91"/>
        <end position="122"/>
    </location>
</feature>
<accession>A0A553P7T9</accession>
<gene>
    <name evidence="8" type="ORF">TCAL_00929</name>
</gene>
<dbReference type="GO" id="GO:0005634">
    <property type="term" value="C:nucleus"/>
    <property type="evidence" value="ECO:0007669"/>
    <property type="project" value="UniProtKB-SubCell"/>
</dbReference>
<dbReference type="Gene3D" id="4.10.280.10">
    <property type="entry name" value="Helix-loop-helix DNA-binding domain"/>
    <property type="match status" value="1"/>
</dbReference>
<dbReference type="PANTHER" id="PTHR15741">
    <property type="entry name" value="BASIC HELIX-LOOP-HELIX ZIP TRANSCRIPTION FACTOR"/>
    <property type="match status" value="1"/>
</dbReference>
<protein>
    <recommendedName>
        <fullName evidence="7">BHLH domain-containing protein</fullName>
    </recommendedName>
</protein>
<comment type="caution">
    <text evidence="8">The sequence shown here is derived from an EMBL/GenBank/DDBJ whole genome shotgun (WGS) entry which is preliminary data.</text>
</comment>
<dbReference type="GO" id="GO:0000978">
    <property type="term" value="F:RNA polymerase II cis-regulatory region sequence-specific DNA binding"/>
    <property type="evidence" value="ECO:0007669"/>
    <property type="project" value="TreeGrafter"/>
</dbReference>
<keyword evidence="5" id="KW-0539">Nucleus</keyword>
<keyword evidence="3" id="KW-0238">DNA-binding</keyword>
<dbReference type="EMBL" id="VCGU01000007">
    <property type="protein sequence ID" value="TRY73739.1"/>
    <property type="molecule type" value="Genomic_DNA"/>
</dbReference>
<evidence type="ECO:0000256" key="1">
    <source>
        <dbReference type="ARBA" id="ARBA00004123"/>
    </source>
</evidence>
<keyword evidence="4" id="KW-0804">Transcription</keyword>
<reference evidence="8 9" key="1">
    <citation type="journal article" date="2018" name="Nat. Ecol. Evol.">
        <title>Genomic signatures of mitonuclear coevolution across populations of Tigriopus californicus.</title>
        <authorList>
            <person name="Barreto F.S."/>
            <person name="Watson E.T."/>
            <person name="Lima T.G."/>
            <person name="Willett C.S."/>
            <person name="Edmands S."/>
            <person name="Li W."/>
            <person name="Burton R.S."/>
        </authorList>
    </citation>
    <scope>NUCLEOTIDE SEQUENCE [LARGE SCALE GENOMIC DNA]</scope>
    <source>
        <strain evidence="8 9">San Diego</strain>
    </source>
</reference>
<evidence type="ECO:0000259" key="7">
    <source>
        <dbReference type="PROSITE" id="PS50888"/>
    </source>
</evidence>
<dbReference type="CDD" id="cd11419">
    <property type="entry name" value="bHLHzip_TFAP4"/>
    <property type="match status" value="1"/>
</dbReference>
<evidence type="ECO:0000256" key="3">
    <source>
        <dbReference type="ARBA" id="ARBA00023125"/>
    </source>
</evidence>
<dbReference type="PANTHER" id="PTHR15741:SF27">
    <property type="entry name" value="TRANSCRIPTION FACTOR AP-4"/>
    <property type="match status" value="1"/>
</dbReference>
<dbReference type="SUPFAM" id="SSF47459">
    <property type="entry name" value="HLH, helix-loop-helix DNA-binding domain"/>
    <property type="match status" value="1"/>
</dbReference>